<keyword evidence="4 5" id="KW-0472">Membrane</keyword>
<dbReference type="AlphaFoldDB" id="A0A1I2DKU4"/>
<sequence length="470" mass="47013">MLALVSLGAFESLAVATAMPTIAAALDGLHLYAPAFAVTLATSVVGMVLAGYFTDRSRPLYTLLGGGGVFVGGLLVAGAAGSMWALLAGRALQGLGAGAYVIALYVMVGEVFSPARRPRVLAMFSAAWVLPSLIGPVIAGVVVEALGWRWVFHGVALLAVPSALLILWAARHGEDRAQAETQSTIHIPSVAAESTVETPSAVEAPRTPRAAMLVRLALAAGAGAGVAVMSVASSTTGPGRAVGLAVGAVVVAVLGLRLLPAGTLTARPGLPALVGVRGLMAAAFFGAEVYLPLILQHERGLSPARAGTILTVGAVTWALGSAARSRSAWSSTAFLRLGSALVATGVVVVAFLTWAPAPTAVAWTGWALAGLGVGMVYPTLSLLVFEIARPGEQGAGMSALQTSDALSTAFALALAGALITPLVARLGSTGYLAGFGLSVALAVVAGLVSGRIQPHASGDDGVSPARATTA</sequence>
<feature type="transmembrane region" description="Helical" evidence="5">
    <location>
        <begin position="430"/>
        <end position="448"/>
    </location>
</feature>
<evidence type="ECO:0000313" key="8">
    <source>
        <dbReference type="Proteomes" id="UP000198520"/>
    </source>
</evidence>
<evidence type="ECO:0000256" key="1">
    <source>
        <dbReference type="ARBA" id="ARBA00004651"/>
    </source>
</evidence>
<keyword evidence="2 5" id="KW-0812">Transmembrane</keyword>
<evidence type="ECO:0000256" key="4">
    <source>
        <dbReference type="ARBA" id="ARBA00023136"/>
    </source>
</evidence>
<feature type="transmembrane region" description="Helical" evidence="5">
    <location>
        <begin position="303"/>
        <end position="322"/>
    </location>
</feature>
<keyword evidence="8" id="KW-1185">Reference proteome</keyword>
<feature type="transmembrane region" description="Helical" evidence="5">
    <location>
        <begin position="271"/>
        <end position="291"/>
    </location>
</feature>
<feature type="transmembrane region" description="Helical" evidence="5">
    <location>
        <begin position="216"/>
        <end position="235"/>
    </location>
</feature>
<dbReference type="STRING" id="285351.SAMN04488035_0605"/>
<dbReference type="InterPro" id="IPR020846">
    <property type="entry name" value="MFS_dom"/>
</dbReference>
<evidence type="ECO:0000259" key="6">
    <source>
        <dbReference type="PROSITE" id="PS50850"/>
    </source>
</evidence>
<dbReference type="InterPro" id="IPR036259">
    <property type="entry name" value="MFS_trans_sf"/>
</dbReference>
<dbReference type="Proteomes" id="UP000198520">
    <property type="component" value="Unassembled WGS sequence"/>
</dbReference>
<feature type="transmembrane region" description="Helical" evidence="5">
    <location>
        <begin position="35"/>
        <end position="53"/>
    </location>
</feature>
<evidence type="ECO:0000313" key="7">
    <source>
        <dbReference type="EMBL" id="SFE81126.1"/>
    </source>
</evidence>
<dbReference type="EMBL" id="FONZ01000001">
    <property type="protein sequence ID" value="SFE81126.1"/>
    <property type="molecule type" value="Genomic_DNA"/>
</dbReference>
<dbReference type="GO" id="GO:0022857">
    <property type="term" value="F:transmembrane transporter activity"/>
    <property type="evidence" value="ECO:0007669"/>
    <property type="project" value="InterPro"/>
</dbReference>
<reference evidence="8" key="1">
    <citation type="submission" date="2016-10" db="EMBL/GenBank/DDBJ databases">
        <authorList>
            <person name="Varghese N."/>
            <person name="Submissions S."/>
        </authorList>
    </citation>
    <scope>NUCLEOTIDE SEQUENCE [LARGE SCALE GENOMIC DNA]</scope>
    <source>
        <strain evidence="8">DSM 19083</strain>
    </source>
</reference>
<dbReference type="PANTHER" id="PTHR23501:SF154">
    <property type="entry name" value="MULTIDRUG-EFFLUX TRANSPORTER RV1634-RELATED"/>
    <property type="match status" value="1"/>
</dbReference>
<feature type="transmembrane region" description="Helical" evidence="5">
    <location>
        <begin position="241"/>
        <end position="259"/>
    </location>
</feature>
<dbReference type="PRINTS" id="PR01036">
    <property type="entry name" value="TCRTETB"/>
</dbReference>
<feature type="transmembrane region" description="Helical" evidence="5">
    <location>
        <begin position="148"/>
        <end position="170"/>
    </location>
</feature>
<name>A0A1I2DKU4_9MICO</name>
<feature type="transmembrane region" description="Helical" evidence="5">
    <location>
        <begin position="120"/>
        <end position="142"/>
    </location>
</feature>
<evidence type="ECO:0000256" key="3">
    <source>
        <dbReference type="ARBA" id="ARBA00022989"/>
    </source>
</evidence>
<protein>
    <submittedName>
        <fullName evidence="7">Major Facilitator Superfamily protein</fullName>
    </submittedName>
</protein>
<organism evidence="7 8">
    <name type="scientific">Flavimobilis marinus</name>
    <dbReference type="NCBI Taxonomy" id="285351"/>
    <lineage>
        <taxon>Bacteria</taxon>
        <taxon>Bacillati</taxon>
        <taxon>Actinomycetota</taxon>
        <taxon>Actinomycetes</taxon>
        <taxon>Micrococcales</taxon>
        <taxon>Jonesiaceae</taxon>
        <taxon>Flavimobilis</taxon>
    </lineage>
</organism>
<dbReference type="GO" id="GO:0005886">
    <property type="term" value="C:plasma membrane"/>
    <property type="evidence" value="ECO:0007669"/>
    <property type="project" value="UniProtKB-SubCell"/>
</dbReference>
<dbReference type="Gene3D" id="1.20.1250.20">
    <property type="entry name" value="MFS general substrate transporter like domains"/>
    <property type="match status" value="2"/>
</dbReference>
<dbReference type="Pfam" id="PF07690">
    <property type="entry name" value="MFS_1"/>
    <property type="match status" value="1"/>
</dbReference>
<dbReference type="InterPro" id="IPR011701">
    <property type="entry name" value="MFS"/>
</dbReference>
<proteinExistence type="predicted"/>
<feature type="transmembrane region" description="Helical" evidence="5">
    <location>
        <begin position="363"/>
        <end position="385"/>
    </location>
</feature>
<feature type="transmembrane region" description="Helical" evidence="5">
    <location>
        <begin position="91"/>
        <end position="108"/>
    </location>
</feature>
<evidence type="ECO:0000256" key="5">
    <source>
        <dbReference type="SAM" id="Phobius"/>
    </source>
</evidence>
<evidence type="ECO:0000256" key="2">
    <source>
        <dbReference type="ARBA" id="ARBA00022692"/>
    </source>
</evidence>
<accession>A0A1I2DKU4</accession>
<gene>
    <name evidence="7" type="ORF">SAMN04488035_0605</name>
</gene>
<comment type="subcellular location">
    <subcellularLocation>
        <location evidence="1">Cell membrane</location>
        <topology evidence="1">Multi-pass membrane protein</topology>
    </subcellularLocation>
</comment>
<dbReference type="SUPFAM" id="SSF103473">
    <property type="entry name" value="MFS general substrate transporter"/>
    <property type="match status" value="1"/>
</dbReference>
<dbReference type="PROSITE" id="PS50850">
    <property type="entry name" value="MFS"/>
    <property type="match status" value="1"/>
</dbReference>
<keyword evidence="3 5" id="KW-1133">Transmembrane helix</keyword>
<feature type="transmembrane region" description="Helical" evidence="5">
    <location>
        <begin position="60"/>
        <end position="85"/>
    </location>
</feature>
<feature type="transmembrane region" description="Helical" evidence="5">
    <location>
        <begin position="405"/>
        <end position="424"/>
    </location>
</feature>
<dbReference type="PANTHER" id="PTHR23501">
    <property type="entry name" value="MAJOR FACILITATOR SUPERFAMILY"/>
    <property type="match status" value="1"/>
</dbReference>
<feature type="transmembrane region" description="Helical" evidence="5">
    <location>
        <begin position="334"/>
        <end position="357"/>
    </location>
</feature>
<feature type="domain" description="Major facilitator superfamily (MFS) profile" evidence="6">
    <location>
        <begin position="1"/>
        <end position="457"/>
    </location>
</feature>